<proteinExistence type="predicted"/>
<dbReference type="Proteomes" id="UP001201844">
    <property type="component" value="Unassembled WGS sequence"/>
</dbReference>
<dbReference type="InterPro" id="IPR027417">
    <property type="entry name" value="P-loop_NTPase"/>
</dbReference>
<evidence type="ECO:0000256" key="1">
    <source>
        <dbReference type="ARBA" id="ARBA00022741"/>
    </source>
</evidence>
<keyword evidence="2 4" id="KW-0067">ATP-binding</keyword>
<evidence type="ECO:0000313" key="4">
    <source>
        <dbReference type="EMBL" id="MCJ8151398.1"/>
    </source>
</evidence>
<keyword evidence="5" id="KW-1185">Reference proteome</keyword>
<keyword evidence="1" id="KW-0547">Nucleotide-binding</keyword>
<comment type="caution">
    <text evidence="4">The sequence shown here is derived from an EMBL/GenBank/DDBJ whole genome shotgun (WGS) entry which is preliminary data.</text>
</comment>
<dbReference type="SMART" id="SM00382">
    <property type="entry name" value="AAA"/>
    <property type="match status" value="1"/>
</dbReference>
<dbReference type="Gene3D" id="3.40.50.300">
    <property type="entry name" value="P-loop containing nucleotide triphosphate hydrolases"/>
    <property type="match status" value="1"/>
</dbReference>
<gene>
    <name evidence="4" type="ORF">MKI86_19850</name>
</gene>
<feature type="domain" description="ABC transporter" evidence="3">
    <location>
        <begin position="28"/>
        <end position="249"/>
    </location>
</feature>
<dbReference type="PROSITE" id="PS50893">
    <property type="entry name" value="ABC_TRANSPORTER_2"/>
    <property type="match status" value="1"/>
</dbReference>
<evidence type="ECO:0000259" key="3">
    <source>
        <dbReference type="PROSITE" id="PS50893"/>
    </source>
</evidence>
<dbReference type="InterPro" id="IPR050683">
    <property type="entry name" value="Bact_Polysacc_Export_ATP-bd"/>
</dbReference>
<dbReference type="SUPFAM" id="SSF52540">
    <property type="entry name" value="P-loop containing nucleoside triphosphate hydrolases"/>
    <property type="match status" value="1"/>
</dbReference>
<evidence type="ECO:0000313" key="5">
    <source>
        <dbReference type="Proteomes" id="UP001201844"/>
    </source>
</evidence>
<name>A0ABT0CS13_9HYPH</name>
<geneLocation type="plasmid" evidence="4">
    <name>unnamed</name>
</geneLocation>
<dbReference type="RefSeq" id="WP_241604573.1">
    <property type="nucleotide sequence ID" value="NZ_JAKVIN010000009.1"/>
</dbReference>
<dbReference type="PANTHER" id="PTHR46743">
    <property type="entry name" value="TEICHOIC ACIDS EXPORT ATP-BINDING PROTEIN TAGH"/>
    <property type="match status" value="1"/>
</dbReference>
<evidence type="ECO:0000256" key="2">
    <source>
        <dbReference type="ARBA" id="ARBA00022840"/>
    </source>
</evidence>
<dbReference type="InterPro" id="IPR003439">
    <property type="entry name" value="ABC_transporter-like_ATP-bd"/>
</dbReference>
<reference evidence="4 5" key="1">
    <citation type="submission" date="2022-02" db="EMBL/GenBank/DDBJ databases">
        <title>Shinella B3.7 sp. nov., isolated from Sediment (Zhairuo Island).</title>
        <authorList>
            <person name="Chen G."/>
        </authorList>
    </citation>
    <scope>NUCLEOTIDE SEQUENCE [LARGE SCALE GENOMIC DNA]</scope>
    <source>
        <strain evidence="4 5">B3.7</strain>
        <plasmid evidence="4">unnamed</plasmid>
    </source>
</reference>
<organism evidence="4 5">
    <name type="scientific">Shinella sedimenti</name>
    <dbReference type="NCBI Taxonomy" id="2919913"/>
    <lineage>
        <taxon>Bacteria</taxon>
        <taxon>Pseudomonadati</taxon>
        <taxon>Pseudomonadota</taxon>
        <taxon>Alphaproteobacteria</taxon>
        <taxon>Hyphomicrobiales</taxon>
        <taxon>Rhizobiaceae</taxon>
        <taxon>Shinella</taxon>
    </lineage>
</organism>
<dbReference type="PANTHER" id="PTHR46743:SF3">
    <property type="entry name" value="ABC-TYPE POLYSACCHARIDE_POLYOL PHOSPHATE TRANSPORT SYSTEM, ATPASE COMPONENT"/>
    <property type="match status" value="1"/>
</dbReference>
<dbReference type="EMBL" id="JAKVIN010000009">
    <property type="protein sequence ID" value="MCJ8151398.1"/>
    <property type="molecule type" value="Genomic_DNA"/>
</dbReference>
<dbReference type="InterPro" id="IPR003593">
    <property type="entry name" value="AAA+_ATPase"/>
</dbReference>
<keyword evidence="4" id="KW-0614">Plasmid</keyword>
<sequence>MASILVEDVSLNYPIYDAGGRSLKSAIIQTVGAKMATNSGRVEVEALRDISLNLKDGDRLGIVGHNGAGKTTLLRVLGGAYEPPKGRVLIDGTVSSLTDITMGMDMDATGRENVRLRCVFLGMSYSEAARHSDEIAEFSELGSFLDLPIRTYSTGMLVRLAFAASTASRPQILIMDEMIGAGDAAFAEKAKARVNEYVENASILVLASHNDGILRTFCNQAILLDQGRITFAGSVDEVLERYHAEKGRS</sequence>
<protein>
    <submittedName>
        <fullName evidence="4">ABC transporter ATP-binding protein</fullName>
    </submittedName>
</protein>
<dbReference type="InterPro" id="IPR015860">
    <property type="entry name" value="ABC_transpr_TagH-like"/>
</dbReference>
<dbReference type="GO" id="GO:0005524">
    <property type="term" value="F:ATP binding"/>
    <property type="evidence" value="ECO:0007669"/>
    <property type="project" value="UniProtKB-KW"/>
</dbReference>
<dbReference type="CDD" id="cd03220">
    <property type="entry name" value="ABC_KpsT_Wzt"/>
    <property type="match status" value="1"/>
</dbReference>
<dbReference type="Pfam" id="PF00005">
    <property type="entry name" value="ABC_tran"/>
    <property type="match status" value="1"/>
</dbReference>
<accession>A0ABT0CS13</accession>